<gene>
    <name evidence="2" type="ORF">MicloDRAFT_00069310</name>
</gene>
<dbReference type="HOGENOM" id="CLU_2494417_0_0_5"/>
<dbReference type="InterPro" id="IPR054189">
    <property type="entry name" value="DUF6894"/>
</dbReference>
<protein>
    <recommendedName>
        <fullName evidence="1">DUF6894 domain-containing protein</fullName>
    </recommendedName>
</protein>
<dbReference type="Pfam" id="PF21834">
    <property type="entry name" value="DUF6894"/>
    <property type="match status" value="1"/>
</dbReference>
<dbReference type="Proteomes" id="UP000003947">
    <property type="component" value="Unassembled WGS sequence"/>
</dbReference>
<dbReference type="AlphaFoldDB" id="I4YKC0"/>
<dbReference type="RefSeq" id="WP_009764874.1">
    <property type="nucleotide sequence ID" value="NZ_CP141050.1"/>
</dbReference>
<accession>I4YKC0</accession>
<feature type="domain" description="DUF6894" evidence="1">
    <location>
        <begin position="6"/>
        <end position="74"/>
    </location>
</feature>
<dbReference type="STRING" id="864069.MicloDRAFT_00069310"/>
<sequence length="86" mass="9806">MPASARYFFHLVSDHEVIPDEEGIDLWNEEGALLSVIRAANGLIKEGLMSDEWQDWCLEVMDGTGRTILRISLSDFNQAQRIFSLH</sequence>
<organism evidence="2 3">
    <name type="scientific">Microvirga lotononidis</name>
    <dbReference type="NCBI Taxonomy" id="864069"/>
    <lineage>
        <taxon>Bacteria</taxon>
        <taxon>Pseudomonadati</taxon>
        <taxon>Pseudomonadota</taxon>
        <taxon>Alphaproteobacteria</taxon>
        <taxon>Hyphomicrobiales</taxon>
        <taxon>Methylobacteriaceae</taxon>
        <taxon>Microvirga</taxon>
    </lineage>
</organism>
<keyword evidence="3" id="KW-1185">Reference proteome</keyword>
<dbReference type="OrthoDB" id="8003857at2"/>
<dbReference type="EMBL" id="JH660648">
    <property type="protein sequence ID" value="EIM24412.1"/>
    <property type="molecule type" value="Genomic_DNA"/>
</dbReference>
<evidence type="ECO:0000259" key="1">
    <source>
        <dbReference type="Pfam" id="PF21834"/>
    </source>
</evidence>
<proteinExistence type="predicted"/>
<evidence type="ECO:0000313" key="2">
    <source>
        <dbReference type="EMBL" id="EIM24412.1"/>
    </source>
</evidence>
<reference evidence="2 3" key="1">
    <citation type="submission" date="2012-02" db="EMBL/GenBank/DDBJ databases">
        <title>Improved High-Quality Draft sequence of Microvirga sp. WSM3557.</title>
        <authorList>
            <consortium name="US DOE Joint Genome Institute"/>
            <person name="Lucas S."/>
            <person name="Han J."/>
            <person name="Lapidus A."/>
            <person name="Cheng J.-F."/>
            <person name="Goodwin L."/>
            <person name="Pitluck S."/>
            <person name="Peters L."/>
            <person name="Zhang X."/>
            <person name="Detter J.C."/>
            <person name="Han C."/>
            <person name="Tapia R."/>
            <person name="Land M."/>
            <person name="Hauser L."/>
            <person name="Kyrpides N."/>
            <person name="Ivanova N."/>
            <person name="Pagani I."/>
            <person name="Brau L."/>
            <person name="Yates R."/>
            <person name="O'Hara G."/>
            <person name="Rui T."/>
            <person name="Howieson J."/>
            <person name="Reeve W."/>
            <person name="Woyke T."/>
        </authorList>
    </citation>
    <scope>NUCLEOTIDE SEQUENCE [LARGE SCALE GENOMIC DNA]</scope>
    <source>
        <strain evidence="2 3">WSM3557</strain>
    </source>
</reference>
<name>I4YKC0_9HYPH</name>
<dbReference type="PATRIC" id="fig|864069.3.peg.7407"/>
<evidence type="ECO:0000313" key="3">
    <source>
        <dbReference type="Proteomes" id="UP000003947"/>
    </source>
</evidence>